<sequence>MLKNHKYLLGLFWGAAIFIIPLPLIQALATGMNESSASILGIQIGTIAYVWMLFVIFVSTKPKWLDRIIGLPSMYFVHGLLGIGAIVLAYVHTLMNLSSGLIKLTGDYALWILIGTAAYSILFLSGWITDRVHWVKLIVRFLELHIFKHETSVWIHRLNLIATIFVFIHVLLISYIMQINSFAIIFYLYSFITFLSYSCFLVSKYWRFSKANVIEIRNIGGNMTQMILEFSKIKISHLKQYQPGDYVFISFPNLEKMKEMHPFSFVDFDFKNRRIVLAIRGDGDFSRQVSKIEIGEKVLIDGPYGTLNKQIIEQTNAKQPLIMLAGGTGVVPLISLVLEYSKKREIYFIWTVSREDQLVYREMLLQLSKNQKNFHYFESIHRLNSEKLLNILKTPILENSYYLLSGSNIMMLGYKTLLRKCGIHSKNVYYEKFSF</sequence>
<keyword evidence="2" id="KW-0812">Transmembrane</keyword>
<gene>
    <name evidence="4" type="ORF">OENI_0451</name>
</gene>
<evidence type="ECO:0000259" key="3">
    <source>
        <dbReference type="PROSITE" id="PS51384"/>
    </source>
</evidence>
<feature type="domain" description="FAD-binding FR-type" evidence="3">
    <location>
        <begin position="206"/>
        <end position="310"/>
    </location>
</feature>
<dbReference type="Proteomes" id="UP000294726">
    <property type="component" value="Chromosome"/>
</dbReference>
<dbReference type="EC" id="1.18.1.3" evidence="4"/>
<reference evidence="4 5" key="1">
    <citation type="submission" date="2018-08" db="EMBL/GenBank/DDBJ databases">
        <authorList>
            <person name="Lorentzen P. G. S. M."/>
        </authorList>
    </citation>
    <scope>NUCLEOTIDE SEQUENCE [LARGE SCALE GENOMIC DNA]</scope>
    <source>
        <strain evidence="4 5">CRBO_1381</strain>
    </source>
</reference>
<dbReference type="Pfam" id="PF08022">
    <property type="entry name" value="FAD_binding_8"/>
    <property type="match status" value="1"/>
</dbReference>
<keyword evidence="1 4" id="KW-0560">Oxidoreductase</keyword>
<feature type="transmembrane region" description="Helical" evidence="2">
    <location>
        <begin position="69"/>
        <end position="88"/>
    </location>
</feature>
<keyword evidence="2" id="KW-0472">Membrane</keyword>
<feature type="transmembrane region" description="Helical" evidence="2">
    <location>
        <begin position="37"/>
        <end position="57"/>
    </location>
</feature>
<evidence type="ECO:0000256" key="1">
    <source>
        <dbReference type="ARBA" id="ARBA00023002"/>
    </source>
</evidence>
<evidence type="ECO:0000313" key="4">
    <source>
        <dbReference type="EMBL" id="VDB97447.1"/>
    </source>
</evidence>
<dbReference type="InterPro" id="IPR050369">
    <property type="entry name" value="RBOH/FRE"/>
</dbReference>
<dbReference type="GO" id="GO:0016175">
    <property type="term" value="F:superoxide-generating NAD(P)H oxidase activity"/>
    <property type="evidence" value="ECO:0007669"/>
    <property type="project" value="TreeGrafter"/>
</dbReference>
<dbReference type="PRINTS" id="PR00410">
    <property type="entry name" value="PHEHYDRXLASE"/>
</dbReference>
<dbReference type="PANTHER" id="PTHR11972:SF69">
    <property type="entry name" value="FERRIC REDUCTION OXIDASE 6-RELATED"/>
    <property type="match status" value="1"/>
</dbReference>
<dbReference type="Gene3D" id="3.40.50.80">
    <property type="entry name" value="Nucleotide-binding domain of ferredoxin-NADP reductase (FNR) module"/>
    <property type="match status" value="1"/>
</dbReference>
<proteinExistence type="predicted"/>
<name>A0AAQ2UV28_OENOE</name>
<dbReference type="EMBL" id="LR031358">
    <property type="protein sequence ID" value="VDB97447.1"/>
    <property type="molecule type" value="Genomic_DNA"/>
</dbReference>
<dbReference type="SUPFAM" id="SSF63380">
    <property type="entry name" value="Riboflavin synthase domain-like"/>
    <property type="match status" value="1"/>
</dbReference>
<dbReference type="InterPro" id="IPR001433">
    <property type="entry name" value="OxRdtase_FAD/NAD-bd"/>
</dbReference>
<dbReference type="PANTHER" id="PTHR11972">
    <property type="entry name" value="NADPH OXIDASE"/>
    <property type="match status" value="1"/>
</dbReference>
<dbReference type="GO" id="GO:0008860">
    <property type="term" value="F:ferredoxin-NAD+ reductase activity"/>
    <property type="evidence" value="ECO:0007669"/>
    <property type="project" value="UniProtKB-EC"/>
</dbReference>
<dbReference type="InterPro" id="IPR013112">
    <property type="entry name" value="FAD-bd_8"/>
</dbReference>
<dbReference type="PROSITE" id="PS51384">
    <property type="entry name" value="FAD_FR"/>
    <property type="match status" value="1"/>
</dbReference>
<feature type="transmembrane region" description="Helical" evidence="2">
    <location>
        <begin position="158"/>
        <end position="176"/>
    </location>
</feature>
<dbReference type="InterPro" id="IPR039261">
    <property type="entry name" value="FNR_nucleotide-bd"/>
</dbReference>
<dbReference type="GO" id="GO:0005886">
    <property type="term" value="C:plasma membrane"/>
    <property type="evidence" value="ECO:0007669"/>
    <property type="project" value="TreeGrafter"/>
</dbReference>
<dbReference type="SUPFAM" id="SSF52343">
    <property type="entry name" value="Ferredoxin reductase-like, C-terminal NADP-linked domain"/>
    <property type="match status" value="1"/>
</dbReference>
<feature type="transmembrane region" description="Helical" evidence="2">
    <location>
        <begin position="108"/>
        <end position="128"/>
    </location>
</feature>
<keyword evidence="2" id="KW-1133">Transmembrane helix</keyword>
<dbReference type="InterPro" id="IPR017938">
    <property type="entry name" value="Riboflavin_synthase-like_b-brl"/>
</dbReference>
<dbReference type="InterPro" id="IPR017927">
    <property type="entry name" value="FAD-bd_FR_type"/>
</dbReference>
<evidence type="ECO:0000313" key="5">
    <source>
        <dbReference type="Proteomes" id="UP000294726"/>
    </source>
</evidence>
<protein>
    <submittedName>
        <fullName evidence="4">Ferredoxin--NAD(+) reductase</fullName>
        <ecNumber evidence="4">1.18.1.3</ecNumber>
    </submittedName>
</protein>
<organism evidence="4 5">
    <name type="scientific">Oenococcus oeni</name>
    <name type="common">Leuconostoc oenos</name>
    <dbReference type="NCBI Taxonomy" id="1247"/>
    <lineage>
        <taxon>Bacteria</taxon>
        <taxon>Bacillati</taxon>
        <taxon>Bacillota</taxon>
        <taxon>Bacilli</taxon>
        <taxon>Lactobacillales</taxon>
        <taxon>Lactobacillaceae</taxon>
        <taxon>Oenococcus</taxon>
    </lineage>
</organism>
<dbReference type="Gene3D" id="2.40.30.10">
    <property type="entry name" value="Translation factors"/>
    <property type="match status" value="1"/>
</dbReference>
<dbReference type="Pfam" id="PF00175">
    <property type="entry name" value="NAD_binding_1"/>
    <property type="match status" value="1"/>
</dbReference>
<dbReference type="AlphaFoldDB" id="A0AAQ2UV28"/>
<evidence type="ECO:0000256" key="2">
    <source>
        <dbReference type="SAM" id="Phobius"/>
    </source>
</evidence>
<accession>A0AAQ2UV28</accession>
<feature type="transmembrane region" description="Helical" evidence="2">
    <location>
        <begin position="182"/>
        <end position="202"/>
    </location>
</feature>